<evidence type="ECO:0000313" key="3">
    <source>
        <dbReference type="Proteomes" id="UP000560658"/>
    </source>
</evidence>
<dbReference type="Pfam" id="PF13715">
    <property type="entry name" value="CarbopepD_reg_2"/>
    <property type="match status" value="1"/>
</dbReference>
<gene>
    <name evidence="2" type="ORF">GGR06_002785</name>
</gene>
<reference evidence="2" key="1">
    <citation type="submission" date="2020-08" db="EMBL/GenBank/DDBJ databases">
        <title>Genomic Encyclopedia of Type Strains, Phase IV (KMG-IV): sequencing the most valuable type-strain genomes for metagenomic binning, comparative biology and taxonomic classification.</title>
        <authorList>
            <person name="Goeker M."/>
        </authorList>
    </citation>
    <scope>NUCLEOTIDE SEQUENCE [LARGE SCALE GENOMIC DNA]</scope>
    <source>
        <strain evidence="2">DSM 105720</strain>
    </source>
</reference>
<keyword evidence="1" id="KW-0732">Signal</keyword>
<proteinExistence type="predicted"/>
<evidence type="ECO:0000313" key="2">
    <source>
        <dbReference type="EMBL" id="MBB4044983.1"/>
    </source>
</evidence>
<dbReference type="AlphaFoldDB" id="A0A840D8Z9"/>
<protein>
    <recommendedName>
        <fullName evidence="4">Prevent-host-death protein</fullName>
    </recommendedName>
</protein>
<dbReference type="Proteomes" id="UP000560658">
    <property type="component" value="Unassembled WGS sequence"/>
</dbReference>
<dbReference type="SUPFAM" id="SSF56935">
    <property type="entry name" value="Porins"/>
    <property type="match status" value="1"/>
</dbReference>
<dbReference type="SUPFAM" id="SSF49464">
    <property type="entry name" value="Carboxypeptidase regulatory domain-like"/>
    <property type="match status" value="1"/>
</dbReference>
<dbReference type="RefSeq" id="WP_044160725.1">
    <property type="nucleotide sequence ID" value="NZ_JACIER010000011.1"/>
</dbReference>
<name>A0A840D8Z9_9BACE</name>
<dbReference type="InterPro" id="IPR008969">
    <property type="entry name" value="CarboxyPept-like_regulatory"/>
</dbReference>
<keyword evidence="3" id="KW-1185">Reference proteome</keyword>
<accession>A0A840D8Z9</accession>
<dbReference type="EMBL" id="JACIER010000011">
    <property type="protein sequence ID" value="MBB4044983.1"/>
    <property type="molecule type" value="Genomic_DNA"/>
</dbReference>
<evidence type="ECO:0000256" key="1">
    <source>
        <dbReference type="SAM" id="SignalP"/>
    </source>
</evidence>
<feature type="signal peptide" evidence="1">
    <location>
        <begin position="1"/>
        <end position="20"/>
    </location>
</feature>
<feature type="chain" id="PRO_5032791802" description="Prevent-host-death protein" evidence="1">
    <location>
        <begin position="21"/>
        <end position="780"/>
    </location>
</feature>
<evidence type="ECO:0008006" key="4">
    <source>
        <dbReference type="Google" id="ProtNLM"/>
    </source>
</evidence>
<dbReference type="Gene3D" id="2.60.40.1120">
    <property type="entry name" value="Carboxypeptidase-like, regulatory domain"/>
    <property type="match status" value="1"/>
</dbReference>
<sequence length="780" mass="87316">MRKITLVMMALLVLSQVISAQNTTELTQTIRGVVSDNDSGELLQSAMVKLEGTSIGVTTDAEGIFVLSRVPIGRHTVSVNYLGYETSIIKEILVGSAKEVYLEVGLLQKPIELEGLVVRPQINKAKPLNEMALLGGQMFSVEEASRFAGGMDDPARLASSYAGVATPSVSNNGISVRGNAPSLLQWRLEGVEIPNPNHFADVDVLGGGFLSALSSNVLGNSDFMNGAFPAEFNNAVSGVFDMKLRNGNNQNYEHTFQFGVLGIDFASEGPISKKQRSSYLVNYRYSTTQLVEKIRGKEDMGGTLGYQDLNFKLNFPTQKAGVFSLWGLGFIDNVDPILEDFGKWKYLDDGSLTGAKQKSGAGGLSHKYLFGNRKTSLNTTLAVTYLWNSIDEEVVDLDNNRSPRTDMTLNTTNLVFTSFVNHKFGARHTNKTGVTVTNIDYDMNLDFTPTFGNPLANYAKATGNTTLISAYSNSKVALGRKFLLSVGVNMQHLALNKNTTVEPRTSLKWQATPKSSLAVGYGLHSRMEKPDVYFVKDANGNQPNKNLDLTKSHHLILSYNYRISDNMNLRVEPYYQYLFDVPVTADGSFSILNRDHYYLTELLVNEGKGRNYGVDLTFERYFQRGLYYMVTASLFNSEYRAADNSWYSTKYNRRFILNGLIGKEWMFKRDVLGVNLKLTLMGGKRYSPVDEAATMAHPDKEVQYDETRMYAEQFSPMFIGDFSISYKMNRKRVAHEFAIKSVNATKQKEYKEHKYNIQTGVIEPYRPETSMFNISYRIEF</sequence>
<organism evidence="2 3">
    <name type="scientific">Bacteroides reticulotermitis</name>
    <dbReference type="NCBI Taxonomy" id="1133319"/>
    <lineage>
        <taxon>Bacteria</taxon>
        <taxon>Pseudomonadati</taxon>
        <taxon>Bacteroidota</taxon>
        <taxon>Bacteroidia</taxon>
        <taxon>Bacteroidales</taxon>
        <taxon>Bacteroidaceae</taxon>
        <taxon>Bacteroides</taxon>
    </lineage>
</organism>
<comment type="caution">
    <text evidence="2">The sequence shown here is derived from an EMBL/GenBank/DDBJ whole genome shotgun (WGS) entry which is preliminary data.</text>
</comment>